<comment type="catalytic activity">
    <reaction evidence="1">
        <text>a myo-inositol phosphate + H2O = myo-inositol + phosphate</text>
        <dbReference type="Rhea" id="RHEA:24056"/>
        <dbReference type="ChEBI" id="CHEBI:15377"/>
        <dbReference type="ChEBI" id="CHEBI:17268"/>
        <dbReference type="ChEBI" id="CHEBI:43474"/>
        <dbReference type="ChEBI" id="CHEBI:84139"/>
        <dbReference type="EC" id="3.1.3.25"/>
    </reaction>
</comment>
<dbReference type="Gene3D" id="3.30.540.10">
    <property type="entry name" value="Fructose-1,6-Bisphosphatase, subunit A, domain 1"/>
    <property type="match status" value="1"/>
</dbReference>
<dbReference type="InterPro" id="IPR033942">
    <property type="entry name" value="IMPase"/>
</dbReference>
<keyword evidence="6" id="KW-0479">Metal-binding</keyword>
<protein>
    <submittedName>
        <fullName evidence="7">Inositol monophosphatase</fullName>
    </submittedName>
</protein>
<comment type="catalytic activity">
    <reaction evidence="2">
        <text>beta-D-fructose 1,6-bisphosphate + H2O = beta-D-fructose 6-phosphate + phosphate</text>
        <dbReference type="Rhea" id="RHEA:11064"/>
        <dbReference type="ChEBI" id="CHEBI:15377"/>
        <dbReference type="ChEBI" id="CHEBI:32966"/>
        <dbReference type="ChEBI" id="CHEBI:43474"/>
        <dbReference type="ChEBI" id="CHEBI:57634"/>
        <dbReference type="EC" id="3.1.3.11"/>
    </reaction>
</comment>
<dbReference type="GO" id="GO:0046872">
    <property type="term" value="F:metal ion binding"/>
    <property type="evidence" value="ECO:0007669"/>
    <property type="project" value="UniProtKB-KW"/>
</dbReference>
<dbReference type="SUPFAM" id="SSF56655">
    <property type="entry name" value="Carbohydrate phosphatase"/>
    <property type="match status" value="1"/>
</dbReference>
<dbReference type="CDD" id="cd01639">
    <property type="entry name" value="IMPase"/>
    <property type="match status" value="1"/>
</dbReference>
<evidence type="ECO:0000313" key="8">
    <source>
        <dbReference type="Proteomes" id="UP000509667"/>
    </source>
</evidence>
<comment type="cofactor">
    <cofactor evidence="3 6">
        <name>Mg(2+)</name>
        <dbReference type="ChEBI" id="CHEBI:18420"/>
    </cofactor>
</comment>
<comment type="similarity">
    <text evidence="5">Belongs to the inositol monophosphatase superfamily. FBPase class 4 family.</text>
</comment>
<dbReference type="GeneID" id="56076502"/>
<dbReference type="GO" id="GO:0007165">
    <property type="term" value="P:signal transduction"/>
    <property type="evidence" value="ECO:0007669"/>
    <property type="project" value="TreeGrafter"/>
</dbReference>
<evidence type="ECO:0000256" key="3">
    <source>
        <dbReference type="ARBA" id="ARBA00001946"/>
    </source>
</evidence>
<dbReference type="OrthoDB" id="58111at2157"/>
<dbReference type="GO" id="GO:0008934">
    <property type="term" value="F:inositol monophosphate 1-phosphatase activity"/>
    <property type="evidence" value="ECO:0007669"/>
    <property type="project" value="InterPro"/>
</dbReference>
<evidence type="ECO:0000256" key="2">
    <source>
        <dbReference type="ARBA" id="ARBA00001273"/>
    </source>
</evidence>
<proteinExistence type="inferred from homology"/>
<dbReference type="GO" id="GO:0042132">
    <property type="term" value="F:fructose 1,6-bisphosphate 1-phosphatase activity"/>
    <property type="evidence" value="ECO:0007669"/>
    <property type="project" value="UniProtKB-EC"/>
</dbReference>
<dbReference type="PANTHER" id="PTHR20854">
    <property type="entry name" value="INOSITOL MONOPHOSPHATASE"/>
    <property type="match status" value="1"/>
</dbReference>
<organism evidence="7 8">
    <name type="scientific">Halosimplex rubrum</name>
    <dbReference type="NCBI Taxonomy" id="869889"/>
    <lineage>
        <taxon>Archaea</taxon>
        <taxon>Methanobacteriati</taxon>
        <taxon>Methanobacteriota</taxon>
        <taxon>Stenosarchaea group</taxon>
        <taxon>Halobacteria</taxon>
        <taxon>Halobacteriales</taxon>
        <taxon>Haloarculaceae</taxon>
        <taxon>Halosimplex</taxon>
    </lineage>
</organism>
<dbReference type="KEGG" id="hrr:HZS55_01525"/>
<dbReference type="PRINTS" id="PR00377">
    <property type="entry name" value="IMPHPHTASES"/>
</dbReference>
<keyword evidence="6" id="KW-0460">Magnesium</keyword>
<evidence type="ECO:0000313" key="7">
    <source>
        <dbReference type="EMBL" id="QLH76063.1"/>
    </source>
</evidence>
<gene>
    <name evidence="7" type="ORF">HZS55_01525</name>
</gene>
<dbReference type="GO" id="GO:0006020">
    <property type="term" value="P:inositol metabolic process"/>
    <property type="evidence" value="ECO:0007669"/>
    <property type="project" value="TreeGrafter"/>
</dbReference>
<dbReference type="AlphaFoldDB" id="A0A7D5NXZ5"/>
<reference evidence="7 8" key="1">
    <citation type="submission" date="2020-07" db="EMBL/GenBank/DDBJ databases">
        <title>Halosimplex pelagicum sp. nov. and Halosimplex rubrum sp. nov., isolated from salted brown alga Laminaria, and emended description of the genus Halosimplex.</title>
        <authorList>
            <person name="Cui H."/>
        </authorList>
    </citation>
    <scope>NUCLEOTIDE SEQUENCE [LARGE SCALE GENOMIC DNA]</scope>
    <source>
        <strain evidence="7 8">R27</strain>
    </source>
</reference>
<dbReference type="Proteomes" id="UP000509667">
    <property type="component" value="Chromosome"/>
</dbReference>
<dbReference type="Gene3D" id="3.40.190.80">
    <property type="match status" value="1"/>
</dbReference>
<keyword evidence="8" id="KW-1185">Reference proteome</keyword>
<feature type="binding site" evidence="6">
    <location>
        <position position="85"/>
    </location>
    <ligand>
        <name>Mg(2+)</name>
        <dbReference type="ChEBI" id="CHEBI:18420"/>
        <label>1</label>
        <note>catalytic</note>
    </ligand>
</feature>
<dbReference type="Pfam" id="PF00459">
    <property type="entry name" value="Inositol_P"/>
    <property type="match status" value="1"/>
</dbReference>
<feature type="binding site" evidence="6">
    <location>
        <position position="82"/>
    </location>
    <ligand>
        <name>Mg(2+)</name>
        <dbReference type="ChEBI" id="CHEBI:18420"/>
        <label>1</label>
        <note>catalytic</note>
    </ligand>
</feature>
<dbReference type="RefSeq" id="WP_179910007.1">
    <property type="nucleotide sequence ID" value="NZ_CP058910.1"/>
</dbReference>
<evidence type="ECO:0000256" key="5">
    <source>
        <dbReference type="ARBA" id="ARBA00038103"/>
    </source>
</evidence>
<name>A0A7D5NXZ5_9EURY</name>
<evidence type="ECO:0000256" key="6">
    <source>
        <dbReference type="PIRSR" id="PIRSR600760-2"/>
    </source>
</evidence>
<dbReference type="PANTHER" id="PTHR20854:SF4">
    <property type="entry name" value="INOSITOL-1-MONOPHOSPHATASE-RELATED"/>
    <property type="match status" value="1"/>
</dbReference>
<feature type="binding site" evidence="6">
    <location>
        <position position="208"/>
    </location>
    <ligand>
        <name>Mg(2+)</name>
        <dbReference type="ChEBI" id="CHEBI:18420"/>
        <label>1</label>
        <note>catalytic</note>
    </ligand>
</feature>
<feature type="binding site" evidence="6">
    <location>
        <position position="84"/>
    </location>
    <ligand>
        <name>Mg(2+)</name>
        <dbReference type="ChEBI" id="CHEBI:18420"/>
        <label>1</label>
        <note>catalytic</note>
    </ligand>
</feature>
<accession>A0A7D5NXZ5</accession>
<keyword evidence="4" id="KW-0119">Carbohydrate metabolism</keyword>
<dbReference type="EMBL" id="CP058910">
    <property type="protein sequence ID" value="QLH76063.1"/>
    <property type="molecule type" value="Genomic_DNA"/>
</dbReference>
<dbReference type="InterPro" id="IPR000760">
    <property type="entry name" value="Inositol_monophosphatase-like"/>
</dbReference>
<feature type="binding site" evidence="6">
    <location>
        <position position="67"/>
    </location>
    <ligand>
        <name>Mg(2+)</name>
        <dbReference type="ChEBI" id="CHEBI:18420"/>
        <label>1</label>
        <note>catalytic</note>
    </ligand>
</feature>
<evidence type="ECO:0000256" key="4">
    <source>
        <dbReference type="ARBA" id="ARBA00023277"/>
    </source>
</evidence>
<sequence>MVEPKNGVLWTGVRAARLAGDSLSEEFFDRGNPATVEAGDRDIDRWIEERVIAVISREFPDHNIVSEESNPEFAVQPRWIIDPLDGSINLRNGIPHFAISIAFQGAREPDVGIVYHVPSDTMYTAVEGEGAYANGRRLSTSDTADVSEAVVVTGFDPATMRASDFQQFQSLLAETGGVRRFGSAASELSMVAAGQFDAFFERMLSMWDTAAGTMIVEEADGKVTRVDLVNDNNEMILASNEELHQDLIVLISSKAKSKQ</sequence>
<evidence type="ECO:0000256" key="1">
    <source>
        <dbReference type="ARBA" id="ARBA00001033"/>
    </source>
</evidence>